<dbReference type="RefSeq" id="WP_418890111.1">
    <property type="nucleotide sequence ID" value="NZ_JBEUWX010000001.1"/>
</dbReference>
<name>A0ABV4UC39_9RHOO</name>
<dbReference type="EMBL" id="JBEUWX010000001">
    <property type="protein sequence ID" value="MFA9948946.1"/>
    <property type="molecule type" value="Genomic_DNA"/>
</dbReference>
<evidence type="ECO:0000313" key="6">
    <source>
        <dbReference type="Proteomes" id="UP001574673"/>
    </source>
</evidence>
<dbReference type="Gene3D" id="3.40.50.1970">
    <property type="match status" value="1"/>
</dbReference>
<sequence>MNTNFIFSHTPQIHFGPGKLAQLPALLHRNCSRVLLVTGTTSFRASPHCARLLQGLAAENIHVDVVSFRGEPSPDFVDAVAADFRAQCPDWVIGIGGGSAIDAGKAIAAMLPQEGSVRDFLEGMATRQHDGRKILFAAVPTSAGTGAEATKNAVLSIIGEHGFKRSLRHNSFMPDLALIDPELAMGCPPAVTAACGLDALTQLLEAYVSTQASPMTDALALSGLRHVTDGFLRAYECGDDLDARARMAYAALLSGIVLANAGLGLVHGFAGPIGGAIPMPHGEVCGTLLGETTRRTIEALQADPEKHATVLAKYAQAGVILSGQSPASPQIDCQRLVDTLDDWIERTRIPRLGQYGMRIGDLPHILDQAHNKNNPVGLDRSQMKAILTARL</sequence>
<comment type="similarity">
    <text evidence="1">Belongs to the iron-containing alcohol dehydrogenase family.</text>
</comment>
<evidence type="ECO:0000256" key="2">
    <source>
        <dbReference type="ARBA" id="ARBA00023002"/>
    </source>
</evidence>
<organism evidence="5 6">
    <name type="scientific">Dentiradicibacter hellwigii</name>
    <dbReference type="NCBI Taxonomy" id="3149053"/>
    <lineage>
        <taxon>Bacteria</taxon>
        <taxon>Pseudomonadati</taxon>
        <taxon>Pseudomonadota</taxon>
        <taxon>Betaproteobacteria</taxon>
        <taxon>Rhodocyclales</taxon>
        <taxon>Rhodocyclaceae</taxon>
        <taxon>Dentiradicibacter</taxon>
    </lineage>
</organism>
<keyword evidence="2" id="KW-0560">Oxidoreductase</keyword>
<accession>A0ABV4UC39</accession>
<protein>
    <submittedName>
        <fullName evidence="5">Iron-containing alcohol dehydrogenase</fullName>
    </submittedName>
</protein>
<keyword evidence="6" id="KW-1185">Reference proteome</keyword>
<comment type="caution">
    <text evidence="5">The sequence shown here is derived from an EMBL/GenBank/DDBJ whole genome shotgun (WGS) entry which is preliminary data.</text>
</comment>
<feature type="domain" description="Fe-containing alcohol dehydrogenase-like C-terminal" evidence="4">
    <location>
        <begin position="192"/>
        <end position="389"/>
    </location>
</feature>
<evidence type="ECO:0000256" key="1">
    <source>
        <dbReference type="ARBA" id="ARBA00007358"/>
    </source>
</evidence>
<dbReference type="InterPro" id="IPR039697">
    <property type="entry name" value="Alcohol_dehydrogenase_Fe"/>
</dbReference>
<dbReference type="Proteomes" id="UP001574673">
    <property type="component" value="Unassembled WGS sequence"/>
</dbReference>
<dbReference type="InterPro" id="IPR001670">
    <property type="entry name" value="ADH_Fe/GldA"/>
</dbReference>
<dbReference type="PANTHER" id="PTHR11496">
    <property type="entry name" value="ALCOHOL DEHYDROGENASE"/>
    <property type="match status" value="1"/>
</dbReference>
<gene>
    <name evidence="5" type="ORF">ABCS64_01165</name>
</gene>
<proteinExistence type="inferred from homology"/>
<dbReference type="Pfam" id="PF00465">
    <property type="entry name" value="Fe-ADH"/>
    <property type="match status" value="1"/>
</dbReference>
<evidence type="ECO:0000259" key="3">
    <source>
        <dbReference type="Pfam" id="PF00465"/>
    </source>
</evidence>
<evidence type="ECO:0000259" key="4">
    <source>
        <dbReference type="Pfam" id="PF25137"/>
    </source>
</evidence>
<dbReference type="InterPro" id="IPR056798">
    <property type="entry name" value="ADH_Fe_C"/>
</dbReference>
<reference evidence="6" key="1">
    <citation type="submission" date="2024-06" db="EMBL/GenBank/DDBJ databases">
        <title>Radixoralia hellwigii gen. nov., sp nov., isolated from a root canal in the human oral cavity.</title>
        <authorList>
            <person name="Bartsch S."/>
            <person name="Wittmer A."/>
            <person name="Schulz A.-K."/>
            <person name="Neumann-Schaal M."/>
            <person name="Wolf J."/>
            <person name="Gronow S."/>
            <person name="Tennert C."/>
            <person name="Haecker G."/>
            <person name="Cieplik F."/>
            <person name="Al-Ahmad A."/>
        </authorList>
    </citation>
    <scope>NUCLEOTIDE SEQUENCE [LARGE SCALE GENOMIC DNA]</scope>
    <source>
        <strain evidence="6">Wk13</strain>
    </source>
</reference>
<feature type="domain" description="Alcohol dehydrogenase iron-type/glycerol dehydrogenase GldA" evidence="3">
    <location>
        <begin position="11"/>
        <end position="181"/>
    </location>
</feature>
<dbReference type="Gene3D" id="1.20.1090.10">
    <property type="entry name" value="Dehydroquinate synthase-like - alpha domain"/>
    <property type="match status" value="1"/>
</dbReference>
<dbReference type="CDD" id="cd08183">
    <property type="entry name" value="Fe-ADH-like"/>
    <property type="match status" value="1"/>
</dbReference>
<dbReference type="PANTHER" id="PTHR11496:SF102">
    <property type="entry name" value="ALCOHOL DEHYDROGENASE 4"/>
    <property type="match status" value="1"/>
</dbReference>
<evidence type="ECO:0000313" key="5">
    <source>
        <dbReference type="EMBL" id="MFA9948946.1"/>
    </source>
</evidence>
<dbReference type="Pfam" id="PF25137">
    <property type="entry name" value="ADH_Fe_C"/>
    <property type="match status" value="1"/>
</dbReference>
<dbReference type="SUPFAM" id="SSF56796">
    <property type="entry name" value="Dehydroquinate synthase-like"/>
    <property type="match status" value="1"/>
</dbReference>